<dbReference type="HOGENOM" id="CLU_2320673_0_0_1"/>
<dbReference type="AlphaFoldDB" id="A0A0C3BRP7"/>
<sequence>MYNSWKVFRFRVQGKSGCGSIWQQAQMQTCTTAGKYFVFEFKEKVDVVVFGNRLRGKQTQLESISYFLISDFRPRGTLLFHSKATVLCSYGLATRKTNP</sequence>
<dbReference type="EMBL" id="KN831786">
    <property type="protein sequence ID" value="KIM39370.1"/>
    <property type="molecule type" value="Genomic_DNA"/>
</dbReference>
<reference evidence="2" key="2">
    <citation type="submission" date="2015-01" db="EMBL/GenBank/DDBJ databases">
        <title>Evolutionary Origins and Diversification of the Mycorrhizal Mutualists.</title>
        <authorList>
            <consortium name="DOE Joint Genome Institute"/>
            <consortium name="Mycorrhizal Genomics Consortium"/>
            <person name="Kohler A."/>
            <person name="Kuo A."/>
            <person name="Nagy L.G."/>
            <person name="Floudas D."/>
            <person name="Copeland A."/>
            <person name="Barry K.W."/>
            <person name="Cichocki N."/>
            <person name="Veneault-Fourrey C."/>
            <person name="LaButti K."/>
            <person name="Lindquist E.A."/>
            <person name="Lipzen A."/>
            <person name="Lundell T."/>
            <person name="Morin E."/>
            <person name="Murat C."/>
            <person name="Riley R."/>
            <person name="Ohm R."/>
            <person name="Sun H."/>
            <person name="Tunlid A."/>
            <person name="Henrissat B."/>
            <person name="Grigoriev I.V."/>
            <person name="Hibbett D.S."/>
            <person name="Martin F."/>
        </authorList>
    </citation>
    <scope>NUCLEOTIDE SEQUENCE [LARGE SCALE GENOMIC DNA]</scope>
    <source>
        <strain evidence="2">h7</strain>
    </source>
</reference>
<proteinExistence type="predicted"/>
<name>A0A0C3BRP7_HEBCY</name>
<gene>
    <name evidence="1" type="ORF">M413DRAFT_198196</name>
</gene>
<reference evidence="1 2" key="1">
    <citation type="submission" date="2014-04" db="EMBL/GenBank/DDBJ databases">
        <authorList>
            <consortium name="DOE Joint Genome Institute"/>
            <person name="Kuo A."/>
            <person name="Gay G."/>
            <person name="Dore J."/>
            <person name="Kohler A."/>
            <person name="Nagy L.G."/>
            <person name="Floudas D."/>
            <person name="Copeland A."/>
            <person name="Barry K.W."/>
            <person name="Cichocki N."/>
            <person name="Veneault-Fourrey C."/>
            <person name="LaButti K."/>
            <person name="Lindquist E.A."/>
            <person name="Lipzen A."/>
            <person name="Lundell T."/>
            <person name="Morin E."/>
            <person name="Murat C."/>
            <person name="Sun H."/>
            <person name="Tunlid A."/>
            <person name="Henrissat B."/>
            <person name="Grigoriev I.V."/>
            <person name="Hibbett D.S."/>
            <person name="Martin F."/>
            <person name="Nordberg H.P."/>
            <person name="Cantor M.N."/>
            <person name="Hua S.X."/>
        </authorList>
    </citation>
    <scope>NUCLEOTIDE SEQUENCE [LARGE SCALE GENOMIC DNA]</scope>
    <source>
        <strain evidence="2">h7</strain>
    </source>
</reference>
<organism evidence="1 2">
    <name type="scientific">Hebeloma cylindrosporum</name>
    <dbReference type="NCBI Taxonomy" id="76867"/>
    <lineage>
        <taxon>Eukaryota</taxon>
        <taxon>Fungi</taxon>
        <taxon>Dikarya</taxon>
        <taxon>Basidiomycota</taxon>
        <taxon>Agaricomycotina</taxon>
        <taxon>Agaricomycetes</taxon>
        <taxon>Agaricomycetidae</taxon>
        <taxon>Agaricales</taxon>
        <taxon>Agaricineae</taxon>
        <taxon>Hymenogastraceae</taxon>
        <taxon>Hebeloma</taxon>
    </lineage>
</organism>
<evidence type="ECO:0000313" key="2">
    <source>
        <dbReference type="Proteomes" id="UP000053424"/>
    </source>
</evidence>
<evidence type="ECO:0000313" key="1">
    <source>
        <dbReference type="EMBL" id="KIM39370.1"/>
    </source>
</evidence>
<keyword evidence="2" id="KW-1185">Reference proteome</keyword>
<protein>
    <submittedName>
        <fullName evidence="1">Uncharacterized protein</fullName>
    </submittedName>
</protein>
<dbReference type="Proteomes" id="UP000053424">
    <property type="component" value="Unassembled WGS sequence"/>
</dbReference>
<accession>A0A0C3BRP7</accession>